<name>A0A9P6AW23_9AGAM</name>
<organism evidence="1 2">
    <name type="scientific">Hydnum rufescens UP504</name>
    <dbReference type="NCBI Taxonomy" id="1448309"/>
    <lineage>
        <taxon>Eukaryota</taxon>
        <taxon>Fungi</taxon>
        <taxon>Dikarya</taxon>
        <taxon>Basidiomycota</taxon>
        <taxon>Agaricomycotina</taxon>
        <taxon>Agaricomycetes</taxon>
        <taxon>Cantharellales</taxon>
        <taxon>Hydnaceae</taxon>
        <taxon>Hydnum</taxon>
    </lineage>
</organism>
<dbReference type="OrthoDB" id="2736611at2759"/>
<evidence type="ECO:0000313" key="2">
    <source>
        <dbReference type="Proteomes" id="UP000886523"/>
    </source>
</evidence>
<accession>A0A9P6AW23</accession>
<keyword evidence="2" id="KW-1185">Reference proteome</keyword>
<protein>
    <submittedName>
        <fullName evidence="1">Uncharacterized protein</fullName>
    </submittedName>
</protein>
<sequence>MTLNAFINLIRVSSAEDPESQALIHKLTVRDKDLGAWASQPSPLDFGVSTHAALIHLLNFYHTFLLLSLPSPKGKDITATELAIQLDDLAGPGHEHRWIIAPFDPKGTAHPVFMITFECQALLSLSTSKDKKDCSTQIPAGCGAPIRQPVWDSRISLGRATDSKHVVPSHTLTLDEHFIVASQHGQDAAECNHVDAPWDAKDTVLQDLSLLVTCLTLHKEWHIPSCSSGQICPGSKDIAFTQKANYKGYHEQDVLLTMWTILIVALSAPTLPRIKSWA</sequence>
<reference evidence="1" key="1">
    <citation type="journal article" date="2020" name="Nat. Commun.">
        <title>Large-scale genome sequencing of mycorrhizal fungi provides insights into the early evolution of symbiotic traits.</title>
        <authorList>
            <person name="Miyauchi S."/>
            <person name="Kiss E."/>
            <person name="Kuo A."/>
            <person name="Drula E."/>
            <person name="Kohler A."/>
            <person name="Sanchez-Garcia M."/>
            <person name="Morin E."/>
            <person name="Andreopoulos B."/>
            <person name="Barry K.W."/>
            <person name="Bonito G."/>
            <person name="Buee M."/>
            <person name="Carver A."/>
            <person name="Chen C."/>
            <person name="Cichocki N."/>
            <person name="Clum A."/>
            <person name="Culley D."/>
            <person name="Crous P.W."/>
            <person name="Fauchery L."/>
            <person name="Girlanda M."/>
            <person name="Hayes R.D."/>
            <person name="Keri Z."/>
            <person name="LaButti K."/>
            <person name="Lipzen A."/>
            <person name="Lombard V."/>
            <person name="Magnuson J."/>
            <person name="Maillard F."/>
            <person name="Murat C."/>
            <person name="Nolan M."/>
            <person name="Ohm R.A."/>
            <person name="Pangilinan J."/>
            <person name="Pereira M.F."/>
            <person name="Perotto S."/>
            <person name="Peter M."/>
            <person name="Pfister S."/>
            <person name="Riley R."/>
            <person name="Sitrit Y."/>
            <person name="Stielow J.B."/>
            <person name="Szollosi G."/>
            <person name="Zifcakova L."/>
            <person name="Stursova M."/>
            <person name="Spatafora J.W."/>
            <person name="Tedersoo L."/>
            <person name="Vaario L.M."/>
            <person name="Yamada A."/>
            <person name="Yan M."/>
            <person name="Wang P."/>
            <person name="Xu J."/>
            <person name="Bruns T."/>
            <person name="Baldrian P."/>
            <person name="Vilgalys R."/>
            <person name="Dunand C."/>
            <person name="Henrissat B."/>
            <person name="Grigoriev I.V."/>
            <person name="Hibbett D."/>
            <person name="Nagy L.G."/>
            <person name="Martin F.M."/>
        </authorList>
    </citation>
    <scope>NUCLEOTIDE SEQUENCE</scope>
    <source>
        <strain evidence="1">UP504</strain>
    </source>
</reference>
<dbReference type="AlphaFoldDB" id="A0A9P6AW23"/>
<dbReference type="Proteomes" id="UP000886523">
    <property type="component" value="Unassembled WGS sequence"/>
</dbReference>
<proteinExistence type="predicted"/>
<dbReference type="EMBL" id="MU128979">
    <property type="protein sequence ID" value="KAF9512981.1"/>
    <property type="molecule type" value="Genomic_DNA"/>
</dbReference>
<comment type="caution">
    <text evidence="1">The sequence shown here is derived from an EMBL/GenBank/DDBJ whole genome shotgun (WGS) entry which is preliminary data.</text>
</comment>
<gene>
    <name evidence="1" type="ORF">BS47DRAFT_1362768</name>
</gene>
<evidence type="ECO:0000313" key="1">
    <source>
        <dbReference type="EMBL" id="KAF9512981.1"/>
    </source>
</evidence>